<organism evidence="1">
    <name type="scientific">Fervidicoccus fontis</name>
    <dbReference type="NCBI Taxonomy" id="683846"/>
    <lineage>
        <taxon>Archaea</taxon>
        <taxon>Thermoproteota</taxon>
        <taxon>Thermoprotei</taxon>
        <taxon>Fervidicoccales</taxon>
        <taxon>Fervidicoccaceae</taxon>
        <taxon>Fervidicoccus</taxon>
    </lineage>
</organism>
<comment type="caution">
    <text evidence="1">The sequence shown here is derived from an EMBL/GenBank/DDBJ whole genome shotgun (WGS) entry which is preliminary data.</text>
</comment>
<dbReference type="EMBL" id="DTLS01000142">
    <property type="protein sequence ID" value="HGZ60523.1"/>
    <property type="molecule type" value="Genomic_DNA"/>
</dbReference>
<name>A0A7J3SMG2_9CREN</name>
<dbReference type="AlphaFoldDB" id="A0A7J3SMG2"/>
<accession>A0A7J3SMG2</accession>
<evidence type="ECO:0000313" key="1">
    <source>
        <dbReference type="EMBL" id="HGZ60523.1"/>
    </source>
</evidence>
<proteinExistence type="predicted"/>
<protein>
    <submittedName>
        <fullName evidence="1">Uncharacterized protein</fullName>
    </submittedName>
</protein>
<gene>
    <name evidence="1" type="ORF">ENW83_04895</name>
</gene>
<reference evidence="1" key="1">
    <citation type="journal article" date="2020" name="mSystems">
        <title>Genome- and Community-Level Interaction Insights into Carbon Utilization and Element Cycling Functions of Hydrothermarchaeota in Hydrothermal Sediment.</title>
        <authorList>
            <person name="Zhou Z."/>
            <person name="Liu Y."/>
            <person name="Xu W."/>
            <person name="Pan J."/>
            <person name="Luo Z.H."/>
            <person name="Li M."/>
        </authorList>
    </citation>
    <scope>NUCLEOTIDE SEQUENCE [LARGE SCALE GENOMIC DNA]</scope>
    <source>
        <strain evidence="1">SpSt-885</strain>
    </source>
</reference>
<sequence>MSDMKKVLVKLLEKPFDPGSNKIIVTCEPVVVLGTIYKNGIRVISRIEVVLSTGSIVAIPPPLDENYILLEVDAWGEAREIWPLNSENLSSLCRTGFFPT</sequence>